<dbReference type="PANTHER" id="PTHR11063">
    <property type="entry name" value="GLUTAMATE SEMIALDEHYDE DEHYDROGENASE"/>
    <property type="match status" value="1"/>
</dbReference>
<keyword evidence="5 7" id="KW-0560">Oxidoreductase</keyword>
<dbReference type="InterPro" id="IPR016163">
    <property type="entry name" value="Ald_DH_C"/>
</dbReference>
<dbReference type="NCBIfam" id="NF001221">
    <property type="entry name" value="PRK00197.1"/>
    <property type="match status" value="1"/>
</dbReference>
<dbReference type="Proteomes" id="UP000010310">
    <property type="component" value="Unassembled WGS sequence"/>
</dbReference>
<organism evidence="9 10">
    <name type="scientific">SAR86 cluster bacterium SAR86E</name>
    <dbReference type="NCBI Taxonomy" id="1208365"/>
    <lineage>
        <taxon>Bacteria</taxon>
        <taxon>Pseudomonadati</taxon>
        <taxon>Pseudomonadota</taxon>
        <taxon>Gammaproteobacteria</taxon>
        <taxon>SAR86 cluster</taxon>
    </lineage>
</organism>
<comment type="function">
    <text evidence="7">Catalyzes the NADPH-dependent reduction of L-glutamate 5-phosphate into L-glutamate 5-semialdehyde and phosphate. The product spontaneously undergoes cyclization to form 1-pyrroline-5-carboxylate.</text>
</comment>
<dbReference type="InterPro" id="IPR016162">
    <property type="entry name" value="Ald_DH_N"/>
</dbReference>
<dbReference type="Gene3D" id="3.40.309.10">
    <property type="entry name" value="Aldehyde Dehydrogenase, Chain A, domain 2"/>
    <property type="match status" value="1"/>
</dbReference>
<dbReference type="Gene3D" id="3.40.605.10">
    <property type="entry name" value="Aldehyde Dehydrogenase, Chain A, domain 1"/>
    <property type="match status" value="1"/>
</dbReference>
<dbReference type="SUPFAM" id="SSF53720">
    <property type="entry name" value="ALDH-like"/>
    <property type="match status" value="1"/>
</dbReference>
<comment type="catalytic activity">
    <reaction evidence="6 7">
        <text>L-glutamate 5-semialdehyde + phosphate + NADP(+) = L-glutamyl 5-phosphate + NADPH + H(+)</text>
        <dbReference type="Rhea" id="RHEA:19541"/>
        <dbReference type="ChEBI" id="CHEBI:15378"/>
        <dbReference type="ChEBI" id="CHEBI:43474"/>
        <dbReference type="ChEBI" id="CHEBI:57783"/>
        <dbReference type="ChEBI" id="CHEBI:58066"/>
        <dbReference type="ChEBI" id="CHEBI:58274"/>
        <dbReference type="ChEBI" id="CHEBI:58349"/>
        <dbReference type="EC" id="1.2.1.41"/>
    </reaction>
</comment>
<accession>K6GH42</accession>
<dbReference type="GO" id="GO:0005737">
    <property type="term" value="C:cytoplasm"/>
    <property type="evidence" value="ECO:0007669"/>
    <property type="project" value="UniProtKB-SubCell"/>
</dbReference>
<dbReference type="Pfam" id="PF00171">
    <property type="entry name" value="Aldedh"/>
    <property type="match status" value="2"/>
</dbReference>
<evidence type="ECO:0000313" key="10">
    <source>
        <dbReference type="Proteomes" id="UP000010310"/>
    </source>
</evidence>
<dbReference type="AlphaFoldDB" id="K6GH42"/>
<dbReference type="PIRSF" id="PIRSF000151">
    <property type="entry name" value="GPR"/>
    <property type="match status" value="1"/>
</dbReference>
<dbReference type="STRING" id="1208365.B273_1391"/>
<dbReference type="PROSITE" id="PS01223">
    <property type="entry name" value="PROA"/>
    <property type="match status" value="1"/>
</dbReference>
<keyword evidence="7" id="KW-0963">Cytoplasm</keyword>
<keyword evidence="4 7" id="KW-0521">NADP</keyword>
<name>K6GH42_9GAMM</name>
<dbReference type="PATRIC" id="fig|1208365.4.peg.964"/>
<protein>
    <recommendedName>
        <fullName evidence="7">Gamma-glutamyl phosphate reductase</fullName>
        <shortName evidence="7">GPR</shortName>
        <ecNumber evidence="7">1.2.1.41</ecNumber>
    </recommendedName>
    <alternativeName>
        <fullName evidence="7">Glutamate-5-semialdehyde dehydrogenase</fullName>
    </alternativeName>
    <alternativeName>
        <fullName evidence="7">Glutamyl-gamma-semialdehyde dehydrogenase</fullName>
        <shortName evidence="7">GSA dehydrogenase</shortName>
    </alternativeName>
</protein>
<dbReference type="EMBL" id="AMWX01000008">
    <property type="protein sequence ID" value="EKO36335.1"/>
    <property type="molecule type" value="Genomic_DNA"/>
</dbReference>
<keyword evidence="10" id="KW-1185">Reference proteome</keyword>
<keyword evidence="3 7" id="KW-0641">Proline biosynthesis</keyword>
<dbReference type="FunFam" id="3.40.309.10:FF:000006">
    <property type="entry name" value="Gamma-glutamyl phosphate reductase"/>
    <property type="match status" value="1"/>
</dbReference>
<dbReference type="NCBIfam" id="TIGR00407">
    <property type="entry name" value="proA"/>
    <property type="match status" value="1"/>
</dbReference>
<dbReference type="EC" id="1.2.1.41" evidence="7"/>
<sequence length="421" mass="45635">MNLDLKKTLDEIGINAVKASKILNSATTSQKNRFFDIAIQEIKNNEQIILAANIKDVETAKENGKDASFIDRLMLSSERIKGICKTLEDIRDFDDPVGKTLACWDRPNGLKISRVATPLGVIGLIFESRPNVAADAGGLCLKSGNAVILRSGKDGLHSAQSIVIAMQTALVKSKLPEHSIQIVPSEDRSAATFMLEGINGSIDVIVPRGGKSLVAEVERSAKVPVFGHLEGICHIYVDNKADIAKALSVCVNAKMRRTGICGAVETILIHREIAELFVPSLIDHLDELNCEVRCCKETQSLHPKAVLANENDWTTEYLAPIVSLKLVESINEAIEHIDDYGTGHTESIISENLESQEQFTSMIDSAIVMVNASTQFADGGEFGLGGEIGIATGKFHARGPVGVEQLTSFKYVVHGEGHIRK</sequence>
<dbReference type="PANTHER" id="PTHR11063:SF8">
    <property type="entry name" value="DELTA-1-PYRROLINE-5-CARBOXYLATE SYNTHASE"/>
    <property type="match status" value="1"/>
</dbReference>
<comment type="pathway">
    <text evidence="1 7">Amino-acid biosynthesis; L-proline biosynthesis; L-glutamate 5-semialdehyde from L-glutamate: step 2/2.</text>
</comment>
<comment type="similarity">
    <text evidence="7">Belongs to the gamma-glutamyl phosphate reductase family.</text>
</comment>
<evidence type="ECO:0000256" key="2">
    <source>
        <dbReference type="ARBA" id="ARBA00022605"/>
    </source>
</evidence>
<comment type="subcellular location">
    <subcellularLocation>
        <location evidence="7">Cytoplasm</location>
    </subcellularLocation>
</comment>
<keyword evidence="2 7" id="KW-0028">Amino-acid biosynthesis</keyword>
<evidence type="ECO:0000256" key="6">
    <source>
        <dbReference type="ARBA" id="ARBA00049024"/>
    </source>
</evidence>
<dbReference type="InterPro" id="IPR020593">
    <property type="entry name" value="G-glutamylP_reductase_CS"/>
</dbReference>
<dbReference type="InterPro" id="IPR015590">
    <property type="entry name" value="Aldehyde_DH_dom"/>
</dbReference>
<evidence type="ECO:0000256" key="1">
    <source>
        <dbReference type="ARBA" id="ARBA00004985"/>
    </source>
</evidence>
<comment type="caution">
    <text evidence="9">The sequence shown here is derived from an EMBL/GenBank/DDBJ whole genome shotgun (WGS) entry which is preliminary data.</text>
</comment>
<dbReference type="CDD" id="cd07079">
    <property type="entry name" value="ALDH_F18-19_ProA-GPR"/>
    <property type="match status" value="1"/>
</dbReference>
<dbReference type="GO" id="GO:0004350">
    <property type="term" value="F:glutamate-5-semialdehyde dehydrogenase activity"/>
    <property type="evidence" value="ECO:0007669"/>
    <property type="project" value="UniProtKB-UniRule"/>
</dbReference>
<feature type="domain" description="Aldehyde dehydrogenase" evidence="8">
    <location>
        <begin position="313"/>
        <end position="411"/>
    </location>
</feature>
<feature type="domain" description="Aldehyde dehydrogenase" evidence="8">
    <location>
        <begin position="15"/>
        <end position="290"/>
    </location>
</feature>
<dbReference type="UniPathway" id="UPA00098">
    <property type="reaction ID" value="UER00360"/>
</dbReference>
<evidence type="ECO:0000313" key="9">
    <source>
        <dbReference type="EMBL" id="EKO36335.1"/>
    </source>
</evidence>
<dbReference type="InterPro" id="IPR000965">
    <property type="entry name" value="GPR_dom"/>
</dbReference>
<dbReference type="GO" id="GO:0050661">
    <property type="term" value="F:NADP binding"/>
    <property type="evidence" value="ECO:0007669"/>
    <property type="project" value="InterPro"/>
</dbReference>
<proteinExistence type="inferred from homology"/>
<evidence type="ECO:0000256" key="3">
    <source>
        <dbReference type="ARBA" id="ARBA00022650"/>
    </source>
</evidence>
<evidence type="ECO:0000256" key="7">
    <source>
        <dbReference type="HAMAP-Rule" id="MF_00412"/>
    </source>
</evidence>
<evidence type="ECO:0000256" key="4">
    <source>
        <dbReference type="ARBA" id="ARBA00022857"/>
    </source>
</evidence>
<evidence type="ECO:0000256" key="5">
    <source>
        <dbReference type="ARBA" id="ARBA00023002"/>
    </source>
</evidence>
<dbReference type="HAMAP" id="MF_00412">
    <property type="entry name" value="ProA"/>
    <property type="match status" value="1"/>
</dbReference>
<reference evidence="9 10" key="1">
    <citation type="submission" date="2012-09" db="EMBL/GenBank/DDBJ databases">
        <authorList>
            <person name="Dupont C.L."/>
            <person name="Rusch D.B."/>
            <person name="Lombardo M.-J."/>
            <person name="Novotny M."/>
            <person name="Yee-Greenbaum J."/>
            <person name="Laskin R."/>
        </authorList>
    </citation>
    <scope>NUCLEOTIDE SEQUENCE [LARGE SCALE GENOMIC DNA]</scope>
    <source>
        <strain evidence="9">SAR86E</strain>
    </source>
</reference>
<dbReference type="GO" id="GO:0055129">
    <property type="term" value="P:L-proline biosynthetic process"/>
    <property type="evidence" value="ECO:0007669"/>
    <property type="project" value="UniProtKB-UniRule"/>
</dbReference>
<evidence type="ECO:0000259" key="8">
    <source>
        <dbReference type="Pfam" id="PF00171"/>
    </source>
</evidence>
<dbReference type="InterPro" id="IPR016161">
    <property type="entry name" value="Ald_DH/histidinol_DH"/>
</dbReference>
<dbReference type="InterPro" id="IPR012134">
    <property type="entry name" value="Glu-5-SA_DH"/>
</dbReference>
<gene>
    <name evidence="7 9" type="primary">proA</name>
    <name evidence="9" type="ORF">B273_1391</name>
</gene>